<dbReference type="Gene3D" id="3.30.310.70">
    <property type="entry name" value="TT1751-like domain"/>
    <property type="match status" value="2"/>
</dbReference>
<feature type="domain" description="DUF302" evidence="1">
    <location>
        <begin position="204"/>
        <end position="265"/>
    </location>
</feature>
<accession>A0A5R9IQG6</accession>
<comment type="caution">
    <text evidence="2">The sequence shown here is derived from an EMBL/GenBank/DDBJ whole genome shotgun (WGS) entry which is preliminary data.</text>
</comment>
<feature type="domain" description="DUF302" evidence="1">
    <location>
        <begin position="60"/>
        <end position="119"/>
    </location>
</feature>
<proteinExistence type="predicted"/>
<organism evidence="2 3">
    <name type="scientific">Thalassotalea litorea</name>
    <dbReference type="NCBI Taxonomy" id="2020715"/>
    <lineage>
        <taxon>Bacteria</taxon>
        <taxon>Pseudomonadati</taxon>
        <taxon>Pseudomonadota</taxon>
        <taxon>Gammaproteobacteria</taxon>
        <taxon>Alteromonadales</taxon>
        <taxon>Colwelliaceae</taxon>
        <taxon>Thalassotalea</taxon>
    </lineage>
</organism>
<dbReference type="OrthoDB" id="9799367at2"/>
<dbReference type="RefSeq" id="WP_138320411.1">
    <property type="nucleotide sequence ID" value="NZ_VCBC01000012.1"/>
</dbReference>
<evidence type="ECO:0000313" key="2">
    <source>
        <dbReference type="EMBL" id="TLU64128.1"/>
    </source>
</evidence>
<sequence length="297" mass="33156">MKTYPFIYALLTLIIGLFLQGCNPKPEDISDQRYNGPDKLYQQLETNIKNHADFDFIVDIDHSRLAKKAGSIMPPAHVIIWSYPQLEADVIREQPLAALEFPFRALAYEQAKSQQASVITNSYQYLVNRYQLNANVDREKQYNSVVESAFSGIPAQNIETLPDEVEAFAGITTLDSPYDFEKTKQRVMSAIKAQSDTVVFGEVNFNERARSYGVDLPPLVLVLFGGPGPGGKAMAAAPTLGLNGFCQKLLIWQGDDGKINVSFNDLLDMAKQQNAETTLPLRVVNRRLNKTFSDALE</sequence>
<dbReference type="Proteomes" id="UP000307790">
    <property type="component" value="Unassembled WGS sequence"/>
</dbReference>
<dbReference type="PROSITE" id="PS51257">
    <property type="entry name" value="PROKAR_LIPOPROTEIN"/>
    <property type="match status" value="1"/>
</dbReference>
<protein>
    <submittedName>
        <fullName evidence="2">DUF302 domain-containing protein</fullName>
    </submittedName>
</protein>
<evidence type="ECO:0000313" key="3">
    <source>
        <dbReference type="Proteomes" id="UP000307790"/>
    </source>
</evidence>
<dbReference type="InterPro" id="IPR035923">
    <property type="entry name" value="TT1751-like_sf"/>
</dbReference>
<keyword evidence="3" id="KW-1185">Reference proteome</keyword>
<dbReference type="Pfam" id="PF03625">
    <property type="entry name" value="DUF302"/>
    <property type="match status" value="2"/>
</dbReference>
<dbReference type="InterPro" id="IPR005180">
    <property type="entry name" value="DUF302"/>
</dbReference>
<evidence type="ECO:0000259" key="1">
    <source>
        <dbReference type="Pfam" id="PF03625"/>
    </source>
</evidence>
<gene>
    <name evidence="2" type="ORF">FE810_12530</name>
</gene>
<dbReference type="PANTHER" id="PTHR38342:SF2">
    <property type="entry name" value="INNER MEMBRANE OR EXPORTED"/>
    <property type="match status" value="1"/>
</dbReference>
<dbReference type="CDD" id="cd14797">
    <property type="entry name" value="DUF302"/>
    <property type="match status" value="1"/>
</dbReference>
<dbReference type="AlphaFoldDB" id="A0A5R9IQG6"/>
<name>A0A5R9IQG6_9GAMM</name>
<dbReference type="SUPFAM" id="SSF103247">
    <property type="entry name" value="TT1751-like"/>
    <property type="match status" value="2"/>
</dbReference>
<dbReference type="EMBL" id="VCBC01000012">
    <property type="protein sequence ID" value="TLU64128.1"/>
    <property type="molecule type" value="Genomic_DNA"/>
</dbReference>
<dbReference type="PANTHER" id="PTHR38342">
    <property type="entry name" value="SLR5037 PROTEIN"/>
    <property type="match status" value="1"/>
</dbReference>
<reference evidence="2 3" key="1">
    <citation type="submission" date="2019-05" db="EMBL/GenBank/DDBJ databases">
        <title>Genome sequences of Thalassotalea litorea 1K03283.</title>
        <authorList>
            <person name="Zhang D."/>
        </authorList>
    </citation>
    <scope>NUCLEOTIDE SEQUENCE [LARGE SCALE GENOMIC DNA]</scope>
    <source>
        <strain evidence="2 3">MCCC 1K03283</strain>
    </source>
</reference>